<proteinExistence type="predicted"/>
<name>A0ABN8XMJ7_RANTA</name>
<dbReference type="Proteomes" id="UP001176941">
    <property type="component" value="Unassembled WGS sequence"/>
</dbReference>
<gene>
    <name evidence="1" type="ORF">MRATA1EN1_LOCUS31105</name>
</gene>
<organism evidence="1 2">
    <name type="scientific">Rangifer tarandus platyrhynchus</name>
    <name type="common">Svalbard reindeer</name>
    <dbReference type="NCBI Taxonomy" id="3082113"/>
    <lineage>
        <taxon>Eukaryota</taxon>
        <taxon>Metazoa</taxon>
        <taxon>Chordata</taxon>
        <taxon>Craniata</taxon>
        <taxon>Vertebrata</taxon>
        <taxon>Euteleostomi</taxon>
        <taxon>Mammalia</taxon>
        <taxon>Eutheria</taxon>
        <taxon>Laurasiatheria</taxon>
        <taxon>Artiodactyla</taxon>
        <taxon>Ruminantia</taxon>
        <taxon>Pecora</taxon>
        <taxon>Cervidae</taxon>
        <taxon>Odocoileinae</taxon>
        <taxon>Rangifer</taxon>
    </lineage>
</organism>
<keyword evidence="2" id="KW-1185">Reference proteome</keyword>
<reference evidence="1" key="1">
    <citation type="submission" date="2023-04" db="EMBL/GenBank/DDBJ databases">
        <authorList>
            <consortium name="ELIXIR-Norway"/>
        </authorList>
    </citation>
    <scope>NUCLEOTIDE SEQUENCE [LARGE SCALE GENOMIC DNA]</scope>
</reference>
<evidence type="ECO:0000313" key="2">
    <source>
        <dbReference type="Proteomes" id="UP001176941"/>
    </source>
</evidence>
<protein>
    <submittedName>
        <fullName evidence="1">Uncharacterized protein</fullName>
    </submittedName>
</protein>
<sequence>MHFTWGAGSRDSWSLNVGIRLGGPRYRPMSKNHSDIGDRASHRTTATKDVTRKCLPDSHGEVHLCSIPEQDACTFLLLAVACEYSAIAACAALRSRCVFMSAGH</sequence>
<dbReference type="EMBL" id="CATKSN020000328">
    <property type="protein sequence ID" value="CAI9149487.1"/>
    <property type="molecule type" value="Genomic_DNA"/>
</dbReference>
<comment type="caution">
    <text evidence="1">The sequence shown here is derived from an EMBL/GenBank/DDBJ whole genome shotgun (WGS) entry which is preliminary data.</text>
</comment>
<evidence type="ECO:0000313" key="1">
    <source>
        <dbReference type="EMBL" id="CAI9149487.1"/>
    </source>
</evidence>
<accession>A0ABN8XMJ7</accession>